<evidence type="ECO:0000256" key="1">
    <source>
        <dbReference type="SAM" id="MobiDB-lite"/>
    </source>
</evidence>
<sequence length="69" mass="7468">MCVRCGPPKQLLNQPTCLVETAAAVMRLREKSDFGRYEKASRDSVEISVSGSPGPGGSSAWNDRRAETL</sequence>
<dbReference type="AlphaFoldDB" id="A0A9P8QL94"/>
<dbReference type="Proteomes" id="UP000827724">
    <property type="component" value="Unassembled WGS sequence"/>
</dbReference>
<feature type="region of interest" description="Disordered" evidence="1">
    <location>
        <begin position="39"/>
        <end position="69"/>
    </location>
</feature>
<evidence type="ECO:0000313" key="3">
    <source>
        <dbReference type="Proteomes" id="UP000827724"/>
    </source>
</evidence>
<proteinExistence type="predicted"/>
<dbReference type="EMBL" id="JAIWOZ010000006">
    <property type="protein sequence ID" value="KAH6604422.1"/>
    <property type="molecule type" value="Genomic_DNA"/>
</dbReference>
<name>A0A9P8QL94_9HYPO</name>
<protein>
    <submittedName>
        <fullName evidence="2">Uncharacterized protein</fullName>
    </submittedName>
</protein>
<keyword evidence="3" id="KW-1185">Reference proteome</keyword>
<evidence type="ECO:0000313" key="2">
    <source>
        <dbReference type="EMBL" id="KAH6604422.1"/>
    </source>
</evidence>
<reference evidence="2" key="1">
    <citation type="submission" date="2021-08" db="EMBL/GenBank/DDBJ databases">
        <title>Chromosome-Level Trichoderma cornu-damae using Hi-C Data.</title>
        <authorList>
            <person name="Kim C.S."/>
        </authorList>
    </citation>
    <scope>NUCLEOTIDE SEQUENCE</scope>
    <source>
        <strain evidence="2">KA19-0412C</strain>
    </source>
</reference>
<comment type="caution">
    <text evidence="2">The sequence shown here is derived from an EMBL/GenBank/DDBJ whole genome shotgun (WGS) entry which is preliminary data.</text>
</comment>
<organism evidence="2 3">
    <name type="scientific">Trichoderma cornu-damae</name>
    <dbReference type="NCBI Taxonomy" id="654480"/>
    <lineage>
        <taxon>Eukaryota</taxon>
        <taxon>Fungi</taxon>
        <taxon>Dikarya</taxon>
        <taxon>Ascomycota</taxon>
        <taxon>Pezizomycotina</taxon>
        <taxon>Sordariomycetes</taxon>
        <taxon>Hypocreomycetidae</taxon>
        <taxon>Hypocreales</taxon>
        <taxon>Hypocreaceae</taxon>
        <taxon>Trichoderma</taxon>
    </lineage>
</organism>
<accession>A0A9P8QL94</accession>
<gene>
    <name evidence="2" type="ORF">Trco_007868</name>
</gene>